<reference evidence="3 4" key="1">
    <citation type="submission" date="2019-10" db="EMBL/GenBank/DDBJ databases">
        <authorList>
            <person name="Palmer J.M."/>
        </authorList>
    </citation>
    <scope>NUCLEOTIDE SEQUENCE [LARGE SCALE GENOMIC DNA]</scope>
    <source>
        <strain evidence="3 4">TWF694</strain>
    </source>
</reference>
<keyword evidence="2" id="KW-0812">Transmembrane</keyword>
<name>A0AAV9X5P0_9PEZI</name>
<comment type="caution">
    <text evidence="3">The sequence shown here is derived from an EMBL/GenBank/DDBJ whole genome shotgun (WGS) entry which is preliminary data.</text>
</comment>
<protein>
    <submittedName>
        <fullName evidence="3">Uncharacterized protein</fullName>
    </submittedName>
</protein>
<evidence type="ECO:0000313" key="3">
    <source>
        <dbReference type="EMBL" id="KAK6537385.1"/>
    </source>
</evidence>
<keyword evidence="4" id="KW-1185">Reference proteome</keyword>
<accession>A0AAV9X5P0</accession>
<keyword evidence="2" id="KW-1133">Transmembrane helix</keyword>
<feature type="transmembrane region" description="Helical" evidence="2">
    <location>
        <begin position="209"/>
        <end position="234"/>
    </location>
</feature>
<dbReference type="Proteomes" id="UP001365542">
    <property type="component" value="Unassembled WGS sequence"/>
</dbReference>
<organism evidence="3 4">
    <name type="scientific">Orbilia ellipsospora</name>
    <dbReference type="NCBI Taxonomy" id="2528407"/>
    <lineage>
        <taxon>Eukaryota</taxon>
        <taxon>Fungi</taxon>
        <taxon>Dikarya</taxon>
        <taxon>Ascomycota</taxon>
        <taxon>Pezizomycotina</taxon>
        <taxon>Orbiliomycetes</taxon>
        <taxon>Orbiliales</taxon>
        <taxon>Orbiliaceae</taxon>
        <taxon>Orbilia</taxon>
    </lineage>
</organism>
<evidence type="ECO:0000256" key="2">
    <source>
        <dbReference type="SAM" id="Phobius"/>
    </source>
</evidence>
<gene>
    <name evidence="3" type="ORF">TWF694_011572</name>
</gene>
<sequence length="361" mass="39948">MIEALPPPYLSSKESIDSPYDPHDVSALLPFATHLPTSPLGEHRYSSRLRRLLQQRSSSRGVYLTLHIPHTLNNCKLISIESASTCSSMSSTSSTSSSDDGASIHTADTEYDGIAENLIHYTTSQSNCEKMPLLIEEQRIPFIEDLEAGRGSLTLKHAQPRQSALKSANSKKDKKRKRVKFKKDPKYRHRDRHAYGYIGSYDEERETSWLTFFLLLLLVFTMVCAAGVFIAWALGFAGAHVAASGAGVGVAAAGGATVGGVGGAAGKANAPIHIIPIVHADRPIQGVSVQNKVHPGKERRSLEEMLAEIEKRNSRVWRHQIKREPENDAAPVKAKLEKRRNAIKERTAIKEEYLQNTDMMW</sequence>
<dbReference type="AlphaFoldDB" id="A0AAV9X5P0"/>
<feature type="region of interest" description="Disordered" evidence="1">
    <location>
        <begin position="157"/>
        <end position="185"/>
    </location>
</feature>
<keyword evidence="2" id="KW-0472">Membrane</keyword>
<evidence type="ECO:0000256" key="1">
    <source>
        <dbReference type="SAM" id="MobiDB-lite"/>
    </source>
</evidence>
<dbReference type="EMBL" id="JAVHJO010000009">
    <property type="protein sequence ID" value="KAK6537385.1"/>
    <property type="molecule type" value="Genomic_DNA"/>
</dbReference>
<evidence type="ECO:0000313" key="4">
    <source>
        <dbReference type="Proteomes" id="UP001365542"/>
    </source>
</evidence>
<proteinExistence type="predicted"/>
<feature type="compositionally biased region" description="Basic residues" evidence="1">
    <location>
        <begin position="172"/>
        <end position="185"/>
    </location>
</feature>